<dbReference type="Proteomes" id="UP000488299">
    <property type="component" value="Unassembled WGS sequence"/>
</dbReference>
<protein>
    <submittedName>
        <fullName evidence="2">Uncharacterized protein</fullName>
    </submittedName>
</protein>
<feature type="chain" id="PRO_5029776876" evidence="1">
    <location>
        <begin position="20"/>
        <end position="196"/>
    </location>
</feature>
<proteinExistence type="predicted"/>
<accession>A0A7J5U6K2</accession>
<reference evidence="2 3" key="1">
    <citation type="submission" date="2019-10" db="EMBL/GenBank/DDBJ databases">
        <title>Rudanella paleaurantiibacter sp. nov., isolated from sludge.</title>
        <authorList>
            <person name="Xu S.Q."/>
        </authorList>
    </citation>
    <scope>NUCLEOTIDE SEQUENCE [LARGE SCALE GENOMIC DNA]</scope>
    <source>
        <strain evidence="2 3">HX-22-17</strain>
    </source>
</reference>
<keyword evidence="1" id="KW-0732">Signal</keyword>
<evidence type="ECO:0000313" key="2">
    <source>
        <dbReference type="EMBL" id="KAB7732780.1"/>
    </source>
</evidence>
<dbReference type="AlphaFoldDB" id="A0A7J5U6K2"/>
<comment type="caution">
    <text evidence="2">The sequence shown here is derived from an EMBL/GenBank/DDBJ whole genome shotgun (WGS) entry which is preliminary data.</text>
</comment>
<gene>
    <name evidence="2" type="ORF">F5984_02175</name>
</gene>
<keyword evidence="3" id="KW-1185">Reference proteome</keyword>
<dbReference type="EMBL" id="WELI01000001">
    <property type="protein sequence ID" value="KAB7732780.1"/>
    <property type="molecule type" value="Genomic_DNA"/>
</dbReference>
<feature type="signal peptide" evidence="1">
    <location>
        <begin position="1"/>
        <end position="19"/>
    </location>
</feature>
<evidence type="ECO:0000313" key="3">
    <source>
        <dbReference type="Proteomes" id="UP000488299"/>
    </source>
</evidence>
<organism evidence="2 3">
    <name type="scientific">Rudanella paleaurantiibacter</name>
    <dbReference type="NCBI Taxonomy" id="2614655"/>
    <lineage>
        <taxon>Bacteria</taxon>
        <taxon>Pseudomonadati</taxon>
        <taxon>Bacteroidota</taxon>
        <taxon>Cytophagia</taxon>
        <taxon>Cytophagales</taxon>
        <taxon>Cytophagaceae</taxon>
        <taxon>Rudanella</taxon>
    </lineage>
</organism>
<sequence>MKPSLFLASLSLLAAPALAQTVIPAPDIQIKTAVLAAPTDKKDGATVIGYDTDGKYITLRKGTNDLVCLTDDPNQKGFSAACYHESLEPFMAWGRKLRMEGKKGPEMNEQRDKDAKAGKFKMPKQPATLFVFSAPSERYDATTGTVTDGNLRYVVYIANATAQSTGLPTKAEVPGMPWIMDAGTYRAHIMITPPAK</sequence>
<dbReference type="RefSeq" id="WP_152122364.1">
    <property type="nucleotide sequence ID" value="NZ_WELI01000001.1"/>
</dbReference>
<evidence type="ECO:0000256" key="1">
    <source>
        <dbReference type="SAM" id="SignalP"/>
    </source>
</evidence>
<name>A0A7J5U6K2_9BACT</name>